<organism evidence="16 17">
    <name type="scientific">Vreelandella glaciei</name>
    <dbReference type="NCBI Taxonomy" id="186761"/>
    <lineage>
        <taxon>Bacteria</taxon>
        <taxon>Pseudomonadati</taxon>
        <taxon>Pseudomonadota</taxon>
        <taxon>Gammaproteobacteria</taxon>
        <taxon>Oceanospirillales</taxon>
        <taxon>Halomonadaceae</taxon>
        <taxon>Vreelandella</taxon>
    </lineage>
</organism>
<dbReference type="SMART" id="SM00388">
    <property type="entry name" value="HisKA"/>
    <property type="match status" value="1"/>
</dbReference>
<evidence type="ECO:0000256" key="6">
    <source>
        <dbReference type="ARBA" id="ARBA00022679"/>
    </source>
</evidence>
<keyword evidence="9 16" id="KW-0418">Kinase</keyword>
<evidence type="ECO:0000256" key="4">
    <source>
        <dbReference type="ARBA" id="ARBA00022475"/>
    </source>
</evidence>
<reference evidence="16 17" key="1">
    <citation type="journal article" date="2003" name="Extremophiles">
        <title>Halomonas glaciei sp. nov. isolated from fast ice of Adelie Land, Antarctica.</title>
        <authorList>
            <person name="Reddy G.S."/>
            <person name="Raghavan P.U."/>
            <person name="Sarita N.B."/>
            <person name="Prakash J.S."/>
            <person name="Nagesh N."/>
            <person name="Delille D."/>
            <person name="Shivaji S."/>
        </authorList>
    </citation>
    <scope>NUCLEOTIDE SEQUENCE [LARGE SCALE GENOMIC DNA]</scope>
    <source>
        <strain evidence="16 17">DD39</strain>
    </source>
</reference>
<dbReference type="SUPFAM" id="SSF47384">
    <property type="entry name" value="Homodimeric domain of signal transducing histidine kinase"/>
    <property type="match status" value="1"/>
</dbReference>
<dbReference type="PANTHER" id="PTHR45528">
    <property type="entry name" value="SENSOR HISTIDINE KINASE CPXA"/>
    <property type="match status" value="1"/>
</dbReference>
<evidence type="ECO:0000256" key="3">
    <source>
        <dbReference type="ARBA" id="ARBA00012438"/>
    </source>
</evidence>
<evidence type="ECO:0000256" key="1">
    <source>
        <dbReference type="ARBA" id="ARBA00000085"/>
    </source>
</evidence>
<keyword evidence="5" id="KW-0597">Phosphoprotein</keyword>
<keyword evidence="6" id="KW-0808">Transferase</keyword>
<keyword evidence="12" id="KW-0902">Two-component regulatory system</keyword>
<evidence type="ECO:0000256" key="5">
    <source>
        <dbReference type="ARBA" id="ARBA00022553"/>
    </source>
</evidence>
<dbReference type="InterPro" id="IPR036890">
    <property type="entry name" value="HATPase_C_sf"/>
</dbReference>
<dbReference type="CDD" id="cd00082">
    <property type="entry name" value="HisKA"/>
    <property type="match status" value="1"/>
</dbReference>
<evidence type="ECO:0000313" key="16">
    <source>
        <dbReference type="EMBL" id="NYS78686.1"/>
    </source>
</evidence>
<keyword evidence="4" id="KW-1003">Cell membrane</keyword>
<gene>
    <name evidence="16" type="ORF">HZS80_13345</name>
</gene>
<dbReference type="GO" id="GO:0005886">
    <property type="term" value="C:plasma membrane"/>
    <property type="evidence" value="ECO:0007669"/>
    <property type="project" value="UniProtKB-SubCell"/>
</dbReference>
<dbReference type="GO" id="GO:0005524">
    <property type="term" value="F:ATP binding"/>
    <property type="evidence" value="ECO:0007669"/>
    <property type="project" value="UniProtKB-KW"/>
</dbReference>
<keyword evidence="11 14" id="KW-1133">Transmembrane helix</keyword>
<dbReference type="EMBL" id="JACCDE010000018">
    <property type="protein sequence ID" value="NYS78686.1"/>
    <property type="molecule type" value="Genomic_DNA"/>
</dbReference>
<evidence type="ECO:0000256" key="12">
    <source>
        <dbReference type="ARBA" id="ARBA00023012"/>
    </source>
</evidence>
<comment type="catalytic activity">
    <reaction evidence="1">
        <text>ATP + protein L-histidine = ADP + protein N-phospho-L-histidine.</text>
        <dbReference type="EC" id="2.7.13.3"/>
    </reaction>
</comment>
<protein>
    <recommendedName>
        <fullName evidence="3">histidine kinase</fullName>
        <ecNumber evidence="3">2.7.13.3</ecNumber>
    </recommendedName>
</protein>
<accession>A0A7Z0LU82</accession>
<comment type="caution">
    <text evidence="16">The sequence shown here is derived from an EMBL/GenBank/DDBJ whole genome shotgun (WGS) entry which is preliminary data.</text>
</comment>
<dbReference type="SUPFAM" id="SSF55874">
    <property type="entry name" value="ATPase domain of HSP90 chaperone/DNA topoisomerase II/histidine kinase"/>
    <property type="match status" value="1"/>
</dbReference>
<name>A0A7Z0LU82_9GAMM</name>
<evidence type="ECO:0000256" key="10">
    <source>
        <dbReference type="ARBA" id="ARBA00022840"/>
    </source>
</evidence>
<keyword evidence="13 14" id="KW-0472">Membrane</keyword>
<evidence type="ECO:0000256" key="14">
    <source>
        <dbReference type="SAM" id="Phobius"/>
    </source>
</evidence>
<evidence type="ECO:0000256" key="2">
    <source>
        <dbReference type="ARBA" id="ARBA00004651"/>
    </source>
</evidence>
<dbReference type="Pfam" id="PF00512">
    <property type="entry name" value="HisKA"/>
    <property type="match status" value="1"/>
</dbReference>
<dbReference type="PANTHER" id="PTHR45528:SF1">
    <property type="entry name" value="SENSOR HISTIDINE KINASE CPXA"/>
    <property type="match status" value="1"/>
</dbReference>
<dbReference type="EC" id="2.7.13.3" evidence="3"/>
<dbReference type="Proteomes" id="UP000526892">
    <property type="component" value="Unassembled WGS sequence"/>
</dbReference>
<dbReference type="AlphaFoldDB" id="A0A7Z0LU82"/>
<feature type="transmembrane region" description="Helical" evidence="14">
    <location>
        <begin position="12"/>
        <end position="30"/>
    </location>
</feature>
<keyword evidence="7 14" id="KW-0812">Transmembrane</keyword>
<keyword evidence="10" id="KW-0067">ATP-binding</keyword>
<evidence type="ECO:0000256" key="8">
    <source>
        <dbReference type="ARBA" id="ARBA00022741"/>
    </source>
</evidence>
<feature type="transmembrane region" description="Helical" evidence="14">
    <location>
        <begin position="146"/>
        <end position="168"/>
    </location>
</feature>
<keyword evidence="17" id="KW-1185">Reference proteome</keyword>
<dbReference type="InterPro" id="IPR036097">
    <property type="entry name" value="HisK_dim/P_sf"/>
</dbReference>
<evidence type="ECO:0000256" key="13">
    <source>
        <dbReference type="ARBA" id="ARBA00023136"/>
    </source>
</evidence>
<dbReference type="InterPro" id="IPR005467">
    <property type="entry name" value="His_kinase_dom"/>
</dbReference>
<evidence type="ECO:0000259" key="15">
    <source>
        <dbReference type="PROSITE" id="PS50109"/>
    </source>
</evidence>
<feature type="domain" description="Histidine kinase" evidence="15">
    <location>
        <begin position="229"/>
        <end position="405"/>
    </location>
</feature>
<dbReference type="Gene3D" id="1.10.287.130">
    <property type="match status" value="1"/>
</dbReference>
<dbReference type="GO" id="GO:0000155">
    <property type="term" value="F:phosphorelay sensor kinase activity"/>
    <property type="evidence" value="ECO:0007669"/>
    <property type="project" value="InterPro"/>
</dbReference>
<proteinExistence type="predicted"/>
<dbReference type="PROSITE" id="PS50109">
    <property type="entry name" value="HIS_KIN"/>
    <property type="match status" value="1"/>
</dbReference>
<keyword evidence="8" id="KW-0547">Nucleotide-binding</keyword>
<dbReference type="RefSeq" id="WP_035560989.1">
    <property type="nucleotide sequence ID" value="NZ_CAXBPG010000003.1"/>
</dbReference>
<dbReference type="Gene3D" id="3.30.565.10">
    <property type="entry name" value="Histidine kinase-like ATPase, C-terminal domain"/>
    <property type="match status" value="1"/>
</dbReference>
<evidence type="ECO:0000256" key="11">
    <source>
        <dbReference type="ARBA" id="ARBA00022989"/>
    </source>
</evidence>
<dbReference type="InterPro" id="IPR003661">
    <property type="entry name" value="HisK_dim/P_dom"/>
</dbReference>
<evidence type="ECO:0000256" key="9">
    <source>
        <dbReference type="ARBA" id="ARBA00022777"/>
    </source>
</evidence>
<dbReference type="InterPro" id="IPR050398">
    <property type="entry name" value="HssS/ArlS-like"/>
</dbReference>
<evidence type="ECO:0000313" key="17">
    <source>
        <dbReference type="Proteomes" id="UP000526892"/>
    </source>
</evidence>
<sequence length="438" mass="49806">MSKANPSLRGALILVFTVIAFVLITGYSFLSTRYFMSGMDTIIVDNLNWAATVYADDESGSNLKGFDNYKVTREWHDQPAFIVESEPTPPIDNQLQKLNMKGEAEPFNLMFFYMAVDVRGEIFYVSFYISPDTVSEMVKSHARESLITLLVIGLGSAASVALVVWWFLYQLARPVARLGVWARELNEKTLDDHIPDFGFRDLNDFARLVRNSLISVKEGLDREQSFLRHTSHELRTPISVIQNNIELLRKLKEHQAILRNDPREIAVVERIERASQTMKDLTTTLLWLGKTDNEPLFIKDFRLDLLIKSLVDDLGYLLKYKDITVSLVTKPYSCKLPEAAVQIVLGNLIRNAFQHTMEGGICITQRDSVVEIVNDLNIENEEADSLGFGLGLELTAKLTHRLGWGYHHTIKQSQAIVCVCLNSEKDQANRQQHAVKQR</sequence>
<evidence type="ECO:0000256" key="7">
    <source>
        <dbReference type="ARBA" id="ARBA00022692"/>
    </source>
</evidence>
<comment type="subcellular location">
    <subcellularLocation>
        <location evidence="2">Cell membrane</location>
        <topology evidence="2">Multi-pass membrane protein</topology>
    </subcellularLocation>
</comment>